<dbReference type="Proteomes" id="UP000294930">
    <property type="component" value="Unassembled WGS sequence"/>
</dbReference>
<keyword evidence="4" id="KW-1185">Reference proteome</keyword>
<dbReference type="PANTHER" id="PTHR39430">
    <property type="entry name" value="MEMBRANE-ASSOCIATED PROTEASE-RELATED"/>
    <property type="match status" value="1"/>
</dbReference>
<feature type="transmembrane region" description="Helical" evidence="1">
    <location>
        <begin position="144"/>
        <end position="164"/>
    </location>
</feature>
<accession>A0ABY2GAW2</accession>
<dbReference type="InterPro" id="IPR003675">
    <property type="entry name" value="Rce1/LyrA-like_dom"/>
</dbReference>
<keyword evidence="1" id="KW-1133">Transmembrane helix</keyword>
<evidence type="ECO:0000256" key="1">
    <source>
        <dbReference type="SAM" id="Phobius"/>
    </source>
</evidence>
<keyword evidence="1" id="KW-0472">Membrane</keyword>
<comment type="caution">
    <text evidence="3">The sequence shown here is derived from an EMBL/GenBank/DDBJ whole genome shotgun (WGS) entry which is preliminary data.</text>
</comment>
<gene>
    <name evidence="3" type="ORF">A8975_0965</name>
</gene>
<evidence type="ECO:0000313" key="4">
    <source>
        <dbReference type="Proteomes" id="UP000294930"/>
    </source>
</evidence>
<feature type="domain" description="CAAX prenyl protease 2/Lysostaphin resistance protein A-like" evidence="2">
    <location>
        <begin position="114"/>
        <end position="211"/>
    </location>
</feature>
<keyword evidence="1" id="KW-0812">Transmembrane</keyword>
<proteinExistence type="predicted"/>
<dbReference type="RefSeq" id="WP_134198844.1">
    <property type="nucleotide sequence ID" value="NZ_SOQZ01000001.1"/>
</dbReference>
<reference evidence="3 4" key="1">
    <citation type="submission" date="2019-03" db="EMBL/GenBank/DDBJ databases">
        <title>Genomic Encyclopedia of Type Strains, Phase III (KMG-III): the genomes of soil and plant-associated and newly described type strains.</title>
        <authorList>
            <person name="Whitman W."/>
        </authorList>
    </citation>
    <scope>NUCLEOTIDE SEQUENCE [LARGE SCALE GENOMIC DNA]</scope>
    <source>
        <strain evidence="3 4">CGMCC 1.10957</strain>
    </source>
</reference>
<feature type="transmembrane region" description="Helical" evidence="1">
    <location>
        <begin position="237"/>
        <end position="260"/>
    </location>
</feature>
<feature type="transmembrane region" description="Helical" evidence="1">
    <location>
        <begin position="12"/>
        <end position="33"/>
    </location>
</feature>
<organism evidence="3 4">
    <name type="scientific">Meridianimaribacter flavus</name>
    <dbReference type="NCBI Taxonomy" id="571115"/>
    <lineage>
        <taxon>Bacteria</taxon>
        <taxon>Pseudomonadati</taxon>
        <taxon>Bacteroidota</taxon>
        <taxon>Flavobacteriia</taxon>
        <taxon>Flavobacteriales</taxon>
        <taxon>Flavobacteriaceae</taxon>
        <taxon>Meridianimaribacter</taxon>
    </lineage>
</organism>
<feature type="transmembrane region" description="Helical" evidence="1">
    <location>
        <begin position="76"/>
        <end position="95"/>
    </location>
</feature>
<dbReference type="Pfam" id="PF02517">
    <property type="entry name" value="Rce1-like"/>
    <property type="match status" value="1"/>
</dbReference>
<feature type="transmembrane region" description="Helical" evidence="1">
    <location>
        <begin position="39"/>
        <end position="56"/>
    </location>
</feature>
<evidence type="ECO:0000259" key="2">
    <source>
        <dbReference type="Pfam" id="PF02517"/>
    </source>
</evidence>
<name>A0ABY2GAW2_9FLAO</name>
<sequence>MKTVFKNYPNASRFVLAILLFVIALILSLFINVGVVKQYFPYTAPILLFIATWFMYKREGRTLKAIGLNFSLRNVLFLPLGILIGAFAFFGAKYLRTVLVGETFELSVSIDYSTILYAFYFILPQVATEELLFRGYLFKKTIEVSNVVIANVIFSILFTLIHVLDEGVLSNLGMIVMFSVSIPVGHLLFATGLLKSKTLYFPIGLHLGNNWATRHLINSNNLGESIFFISNTVMFDAWTPFITMLILFNGFYLLVTFLIWKWNCFTLFR</sequence>
<dbReference type="PANTHER" id="PTHR39430:SF1">
    <property type="entry name" value="PROTEASE"/>
    <property type="match status" value="1"/>
</dbReference>
<protein>
    <submittedName>
        <fullName evidence="3">CAAX prenyl protease-like protein</fullName>
    </submittedName>
</protein>
<dbReference type="EMBL" id="SOQZ01000001">
    <property type="protein sequence ID" value="TDY14354.1"/>
    <property type="molecule type" value="Genomic_DNA"/>
</dbReference>
<feature type="transmembrane region" description="Helical" evidence="1">
    <location>
        <begin position="170"/>
        <end position="191"/>
    </location>
</feature>
<evidence type="ECO:0000313" key="3">
    <source>
        <dbReference type="EMBL" id="TDY14354.1"/>
    </source>
</evidence>